<organism evidence="1 2">
    <name type="scientific">Maribacter dokdonensis</name>
    <dbReference type="NCBI Taxonomy" id="320912"/>
    <lineage>
        <taxon>Bacteria</taxon>
        <taxon>Pseudomonadati</taxon>
        <taxon>Bacteroidota</taxon>
        <taxon>Flavobacteriia</taxon>
        <taxon>Flavobacteriales</taxon>
        <taxon>Flavobacteriaceae</taxon>
        <taxon>Maribacter</taxon>
    </lineage>
</organism>
<gene>
    <name evidence="1" type="ORF">SAMN05192540_2750</name>
</gene>
<name>A0A1H4R3J0_9FLAO</name>
<sequence length="38" mass="4493">MYKITDELHKTKNLTSKGIDYKHSDTTINQTEEQKKQP</sequence>
<evidence type="ECO:0000313" key="1">
    <source>
        <dbReference type="EMBL" id="SEC26367.1"/>
    </source>
</evidence>
<dbReference type="EMBL" id="FNTB01000001">
    <property type="protein sequence ID" value="SEC26367.1"/>
    <property type="molecule type" value="Genomic_DNA"/>
</dbReference>
<accession>A0A1H4R3J0</accession>
<evidence type="ECO:0000313" key="2">
    <source>
        <dbReference type="Proteomes" id="UP000183038"/>
    </source>
</evidence>
<dbReference type="AlphaFoldDB" id="A0A1H4R3J0"/>
<reference evidence="1 2" key="1">
    <citation type="submission" date="2016-10" db="EMBL/GenBank/DDBJ databases">
        <authorList>
            <person name="de Groot N.N."/>
        </authorList>
    </citation>
    <scope>NUCLEOTIDE SEQUENCE [LARGE SCALE GENOMIC DNA]</scope>
    <source>
        <strain evidence="1 2">MAR_2009_71</strain>
    </source>
</reference>
<proteinExistence type="predicted"/>
<dbReference type="Proteomes" id="UP000183038">
    <property type="component" value="Unassembled WGS sequence"/>
</dbReference>
<protein>
    <submittedName>
        <fullName evidence="1">Uncharacterized protein</fullName>
    </submittedName>
</protein>